<organism evidence="1 2">
    <name type="scientific">Bacillus nitratireducens</name>
    <dbReference type="NCBI Taxonomy" id="2026193"/>
    <lineage>
        <taxon>Bacteria</taxon>
        <taxon>Bacillati</taxon>
        <taxon>Bacillota</taxon>
        <taxon>Bacilli</taxon>
        <taxon>Bacillales</taxon>
        <taxon>Bacillaceae</taxon>
        <taxon>Bacillus</taxon>
        <taxon>Bacillus cereus group</taxon>
    </lineage>
</organism>
<name>A0ABU6PE01_9BACI</name>
<protein>
    <submittedName>
        <fullName evidence="1">Uncharacterized protein</fullName>
    </submittedName>
</protein>
<gene>
    <name evidence="1" type="ORF">P9485_13390</name>
</gene>
<evidence type="ECO:0000313" key="1">
    <source>
        <dbReference type="EMBL" id="MED4678845.1"/>
    </source>
</evidence>
<dbReference type="Proteomes" id="UP001336122">
    <property type="component" value="Unassembled WGS sequence"/>
</dbReference>
<dbReference type="EMBL" id="JARTIK010000009">
    <property type="protein sequence ID" value="MED4678845.1"/>
    <property type="molecule type" value="Genomic_DNA"/>
</dbReference>
<evidence type="ECO:0000313" key="2">
    <source>
        <dbReference type="Proteomes" id="UP001336122"/>
    </source>
</evidence>
<sequence>MKKLLWGIFTECIAFTLLKGQWIDEYQYSILKYEWKGSTYLSNLEKSKLGVNKNTIKKTLQECLFLENTL</sequence>
<proteinExistence type="predicted"/>
<dbReference type="RefSeq" id="WP_088010361.1">
    <property type="nucleotide sequence ID" value="NZ_JARTIK010000009.1"/>
</dbReference>
<reference evidence="1 2" key="1">
    <citation type="submission" date="2023-03" db="EMBL/GenBank/DDBJ databases">
        <title>Bacillus Genome Sequencing.</title>
        <authorList>
            <person name="Dunlap C."/>
        </authorList>
    </citation>
    <scope>NUCLEOTIDE SEQUENCE [LARGE SCALE GENOMIC DNA]</scope>
    <source>
        <strain evidence="1 2">NRS-319</strain>
    </source>
</reference>
<accession>A0ABU6PE01</accession>
<keyword evidence="2" id="KW-1185">Reference proteome</keyword>
<comment type="caution">
    <text evidence="1">The sequence shown here is derived from an EMBL/GenBank/DDBJ whole genome shotgun (WGS) entry which is preliminary data.</text>
</comment>